<feature type="transmembrane region" description="Helical" evidence="2">
    <location>
        <begin position="64"/>
        <end position="84"/>
    </location>
</feature>
<dbReference type="RefSeq" id="WP_344603886.1">
    <property type="nucleotide sequence ID" value="NZ_BAAAHE010000014.1"/>
</dbReference>
<evidence type="ECO:0000256" key="1">
    <source>
        <dbReference type="SAM" id="MobiDB-lite"/>
    </source>
</evidence>
<evidence type="ECO:0000256" key="2">
    <source>
        <dbReference type="SAM" id="Phobius"/>
    </source>
</evidence>
<sequence>MTVTTDRPVSPPRTPRTGRRRQDEPWTPAQLRIAVLGAVIGTVLLVVSWVAAGRTADVDNQLTWLSVAIVGFLIFASGGGALLLHGHRAVLHRWVVFLESEPAPVRVTERQADTGWVRVDGTRRAHRPDCQLVRGKRVAPTADAEIEERNLLRCEVCAG</sequence>
<organism evidence="3 4">
    <name type="scientific">Sporichthya brevicatena</name>
    <dbReference type="NCBI Taxonomy" id="171442"/>
    <lineage>
        <taxon>Bacteria</taxon>
        <taxon>Bacillati</taxon>
        <taxon>Actinomycetota</taxon>
        <taxon>Actinomycetes</taxon>
        <taxon>Sporichthyales</taxon>
        <taxon>Sporichthyaceae</taxon>
        <taxon>Sporichthya</taxon>
    </lineage>
</organism>
<dbReference type="EMBL" id="BAAAHE010000014">
    <property type="protein sequence ID" value="GAA0616660.1"/>
    <property type="molecule type" value="Genomic_DNA"/>
</dbReference>
<keyword evidence="2" id="KW-0472">Membrane</keyword>
<keyword evidence="4" id="KW-1185">Reference proteome</keyword>
<protein>
    <submittedName>
        <fullName evidence="3">Uncharacterized protein</fullName>
    </submittedName>
</protein>
<keyword evidence="2" id="KW-1133">Transmembrane helix</keyword>
<evidence type="ECO:0000313" key="4">
    <source>
        <dbReference type="Proteomes" id="UP001500957"/>
    </source>
</evidence>
<evidence type="ECO:0000313" key="3">
    <source>
        <dbReference type="EMBL" id="GAA0616660.1"/>
    </source>
</evidence>
<reference evidence="3 4" key="1">
    <citation type="journal article" date="2019" name="Int. J. Syst. Evol. Microbiol.">
        <title>The Global Catalogue of Microorganisms (GCM) 10K type strain sequencing project: providing services to taxonomists for standard genome sequencing and annotation.</title>
        <authorList>
            <consortium name="The Broad Institute Genomics Platform"/>
            <consortium name="The Broad Institute Genome Sequencing Center for Infectious Disease"/>
            <person name="Wu L."/>
            <person name="Ma J."/>
        </authorList>
    </citation>
    <scope>NUCLEOTIDE SEQUENCE [LARGE SCALE GENOMIC DNA]</scope>
    <source>
        <strain evidence="3 4">JCM 10671</strain>
    </source>
</reference>
<feature type="region of interest" description="Disordered" evidence="1">
    <location>
        <begin position="1"/>
        <end position="25"/>
    </location>
</feature>
<accession>A0ABN1GQM8</accession>
<keyword evidence="2" id="KW-0812">Transmembrane</keyword>
<gene>
    <name evidence="3" type="ORF">GCM10009547_18440</name>
</gene>
<name>A0ABN1GQM8_9ACTN</name>
<comment type="caution">
    <text evidence="3">The sequence shown here is derived from an EMBL/GenBank/DDBJ whole genome shotgun (WGS) entry which is preliminary data.</text>
</comment>
<feature type="transmembrane region" description="Helical" evidence="2">
    <location>
        <begin position="29"/>
        <end position="52"/>
    </location>
</feature>
<dbReference type="Proteomes" id="UP001500957">
    <property type="component" value="Unassembled WGS sequence"/>
</dbReference>
<proteinExistence type="predicted"/>